<dbReference type="EMBL" id="CM026426">
    <property type="protein sequence ID" value="KAG0573119.1"/>
    <property type="molecule type" value="Genomic_DNA"/>
</dbReference>
<proteinExistence type="predicted"/>
<keyword evidence="3" id="KW-1185">Reference proteome</keyword>
<feature type="region of interest" description="Disordered" evidence="1">
    <location>
        <begin position="1"/>
        <end position="99"/>
    </location>
</feature>
<protein>
    <submittedName>
        <fullName evidence="2">Uncharacterized protein</fullName>
    </submittedName>
</protein>
<sequence length="99" mass="10813">MALLRKSTTGSQELLRTQAGSPKARGRLSSEASGKREVTSNLSEGEETRSPCNNNSYGRHNIGDGMGESRSFKEIAEGIRWRTTSEESKASMSLGLRYS</sequence>
<gene>
    <name evidence="2" type="ORF">KC19_VG150700</name>
</gene>
<evidence type="ECO:0000256" key="1">
    <source>
        <dbReference type="SAM" id="MobiDB-lite"/>
    </source>
</evidence>
<comment type="caution">
    <text evidence="2">The sequence shown here is derived from an EMBL/GenBank/DDBJ whole genome shotgun (WGS) entry which is preliminary data.</text>
</comment>
<accession>A0A8T0HQR0</accession>
<feature type="compositionally biased region" description="Polar residues" evidence="1">
    <location>
        <begin position="1"/>
        <end position="20"/>
    </location>
</feature>
<evidence type="ECO:0000313" key="2">
    <source>
        <dbReference type="EMBL" id="KAG0573119.1"/>
    </source>
</evidence>
<reference evidence="2" key="1">
    <citation type="submission" date="2020-06" db="EMBL/GenBank/DDBJ databases">
        <title>WGS assembly of Ceratodon purpureus strain R40.</title>
        <authorList>
            <person name="Carey S.B."/>
            <person name="Jenkins J."/>
            <person name="Shu S."/>
            <person name="Lovell J.T."/>
            <person name="Sreedasyam A."/>
            <person name="Maumus F."/>
            <person name="Tiley G.P."/>
            <person name="Fernandez-Pozo N."/>
            <person name="Barry K."/>
            <person name="Chen C."/>
            <person name="Wang M."/>
            <person name="Lipzen A."/>
            <person name="Daum C."/>
            <person name="Saski C.A."/>
            <person name="Payton A.C."/>
            <person name="Mcbreen J.C."/>
            <person name="Conrad R.E."/>
            <person name="Kollar L.M."/>
            <person name="Olsson S."/>
            <person name="Huttunen S."/>
            <person name="Landis J.B."/>
            <person name="Wickett N.J."/>
            <person name="Johnson M.G."/>
            <person name="Rensing S.A."/>
            <person name="Grimwood J."/>
            <person name="Schmutz J."/>
            <person name="Mcdaniel S.F."/>
        </authorList>
    </citation>
    <scope>NUCLEOTIDE SEQUENCE</scope>
    <source>
        <strain evidence="2">R40</strain>
    </source>
</reference>
<name>A0A8T0HQR0_CERPU</name>
<evidence type="ECO:0000313" key="3">
    <source>
        <dbReference type="Proteomes" id="UP000822688"/>
    </source>
</evidence>
<organism evidence="2 3">
    <name type="scientific">Ceratodon purpureus</name>
    <name type="common">Fire moss</name>
    <name type="synonym">Dicranum purpureum</name>
    <dbReference type="NCBI Taxonomy" id="3225"/>
    <lineage>
        <taxon>Eukaryota</taxon>
        <taxon>Viridiplantae</taxon>
        <taxon>Streptophyta</taxon>
        <taxon>Embryophyta</taxon>
        <taxon>Bryophyta</taxon>
        <taxon>Bryophytina</taxon>
        <taxon>Bryopsida</taxon>
        <taxon>Dicranidae</taxon>
        <taxon>Pseudoditrichales</taxon>
        <taxon>Ditrichaceae</taxon>
        <taxon>Ceratodon</taxon>
    </lineage>
</organism>
<dbReference type="Proteomes" id="UP000822688">
    <property type="component" value="Chromosome V"/>
</dbReference>
<dbReference type="AlphaFoldDB" id="A0A8T0HQR0"/>
<feature type="compositionally biased region" description="Basic and acidic residues" evidence="1">
    <location>
        <begin position="70"/>
        <end position="89"/>
    </location>
</feature>